<feature type="domain" description="Luciferase-like" evidence="5">
    <location>
        <begin position="16"/>
        <end position="230"/>
    </location>
</feature>
<evidence type="ECO:0000313" key="7">
    <source>
        <dbReference type="Proteomes" id="UP000037712"/>
    </source>
</evidence>
<organism evidence="6 7">
    <name type="scientific">Rhodococcus rhodochrous KG-21</name>
    <dbReference type="NCBI Taxonomy" id="1441923"/>
    <lineage>
        <taxon>Bacteria</taxon>
        <taxon>Bacillati</taxon>
        <taxon>Actinomycetota</taxon>
        <taxon>Actinomycetes</taxon>
        <taxon>Mycobacteriales</taxon>
        <taxon>Nocardiaceae</taxon>
        <taxon>Rhodococcus</taxon>
    </lineage>
</organism>
<dbReference type="InterPro" id="IPR036661">
    <property type="entry name" value="Luciferase-like_sf"/>
</dbReference>
<evidence type="ECO:0000256" key="1">
    <source>
        <dbReference type="ARBA" id="ARBA00022630"/>
    </source>
</evidence>
<name>A0A0M8PSF2_RHORH</name>
<dbReference type="PANTHER" id="PTHR42847">
    <property type="entry name" value="ALKANESULFONATE MONOOXYGENASE"/>
    <property type="match status" value="1"/>
</dbReference>
<evidence type="ECO:0000256" key="2">
    <source>
        <dbReference type="ARBA" id="ARBA00022643"/>
    </source>
</evidence>
<dbReference type="Gene3D" id="3.20.20.30">
    <property type="entry name" value="Luciferase-like domain"/>
    <property type="match status" value="1"/>
</dbReference>
<reference evidence="6 7" key="1">
    <citation type="journal article" date="2015" name="Genome Announc.">
        <title>Draft Genome Sequence of Rhodococcus rhodochrous Strain KG-21, a Soil Isolate from Oil Fields of Krishna-Godavari Basin, India.</title>
        <authorList>
            <person name="Dawar C."/>
            <person name="Aggarwal R.K."/>
        </authorList>
    </citation>
    <scope>NUCLEOTIDE SEQUENCE [LARGE SCALE GENOMIC DNA]</scope>
    <source>
        <strain evidence="6 7">KG-21</strain>
    </source>
</reference>
<dbReference type="GO" id="GO:0046306">
    <property type="term" value="P:alkanesulfonate catabolic process"/>
    <property type="evidence" value="ECO:0007669"/>
    <property type="project" value="TreeGrafter"/>
</dbReference>
<dbReference type="EMBL" id="AZYO01000001">
    <property type="protein sequence ID" value="KOS58189.1"/>
    <property type="molecule type" value="Genomic_DNA"/>
</dbReference>
<keyword evidence="4" id="KW-0503">Monooxygenase</keyword>
<dbReference type="InterPro" id="IPR050172">
    <property type="entry name" value="SsuD_RutA_monooxygenase"/>
</dbReference>
<evidence type="ECO:0000259" key="5">
    <source>
        <dbReference type="Pfam" id="PF00296"/>
    </source>
</evidence>
<keyword evidence="1" id="KW-0285">Flavoprotein</keyword>
<keyword evidence="2" id="KW-0288">FMN</keyword>
<dbReference type="PATRIC" id="fig|1441923.3.peg.247"/>
<comment type="caution">
    <text evidence="6">The sequence shown here is derived from an EMBL/GenBank/DDBJ whole genome shotgun (WGS) entry which is preliminary data.</text>
</comment>
<dbReference type="InterPro" id="IPR019921">
    <property type="entry name" value="Lucif-like_OxRdtase_Rv2161c"/>
</dbReference>
<dbReference type="AlphaFoldDB" id="A0A0M8PSF2"/>
<dbReference type="SUPFAM" id="SSF51679">
    <property type="entry name" value="Bacterial luciferase-like"/>
    <property type="match status" value="1"/>
</dbReference>
<keyword evidence="3" id="KW-0560">Oxidoreductase</keyword>
<evidence type="ECO:0000256" key="3">
    <source>
        <dbReference type="ARBA" id="ARBA00023002"/>
    </source>
</evidence>
<dbReference type="Proteomes" id="UP000037712">
    <property type="component" value="Unassembled WGS sequence"/>
</dbReference>
<sequence length="300" mass="32778">MTNVGLVLPQLGNVIDMHVIKDVAQAAQDMGFAHLWVQDHFMYALEQDGEYGGSAAAQPAVYQSVYAPLEVMSAVAAWTDTIGIGTSILVAGNHWPVQLANELATIDQLSQGRLAAVGLGVGWSHEEHRAVGVNPRTRGRRIDEFLEVLKKCWADDPVEHHGDFFDVPRSIVRPKPFQNPRPRLMSGMWSEKGLRRTALHYDLWNPGSMPIAQAADTLAEMNAVRPAHLEPLNVIYRAALQSTAGKVLTVEEIAERTVASAKEGFEAVIVEANFCSDLTSRQDWLDKVAGLQPVLEAAAG</sequence>
<dbReference type="RefSeq" id="WP_054370932.1">
    <property type="nucleotide sequence ID" value="NZ_AZYO01000001.1"/>
</dbReference>
<dbReference type="GO" id="GO:0008726">
    <property type="term" value="F:alkanesulfonate monooxygenase activity"/>
    <property type="evidence" value="ECO:0007669"/>
    <property type="project" value="TreeGrafter"/>
</dbReference>
<proteinExistence type="predicted"/>
<dbReference type="NCBIfam" id="TIGR03619">
    <property type="entry name" value="F420_Rv2161c"/>
    <property type="match status" value="1"/>
</dbReference>
<reference evidence="7" key="2">
    <citation type="submission" date="2015-01" db="EMBL/GenBank/DDBJ databases">
        <title>Draft genome sequence of potential hydrocarbon metabolising strain of Rhodococcus rhodochrous.</title>
        <authorList>
            <person name="Aggarwal R.K."/>
            <person name="Dawar C."/>
        </authorList>
    </citation>
    <scope>NUCLEOTIDE SEQUENCE [LARGE SCALE GENOMIC DNA]</scope>
    <source>
        <strain evidence="7">KG-21</strain>
    </source>
</reference>
<dbReference type="Pfam" id="PF00296">
    <property type="entry name" value="Bac_luciferase"/>
    <property type="match status" value="1"/>
</dbReference>
<gene>
    <name evidence="6" type="ORF">Z051_01100</name>
</gene>
<evidence type="ECO:0000256" key="4">
    <source>
        <dbReference type="ARBA" id="ARBA00023033"/>
    </source>
</evidence>
<dbReference type="InterPro" id="IPR011251">
    <property type="entry name" value="Luciferase-like_dom"/>
</dbReference>
<evidence type="ECO:0000313" key="6">
    <source>
        <dbReference type="EMBL" id="KOS58189.1"/>
    </source>
</evidence>
<accession>A0A0M8PSF2</accession>
<dbReference type="PANTHER" id="PTHR42847:SF4">
    <property type="entry name" value="ALKANESULFONATE MONOOXYGENASE-RELATED"/>
    <property type="match status" value="1"/>
</dbReference>
<protein>
    <submittedName>
        <fullName evidence="6">Oxidoreductase</fullName>
    </submittedName>
</protein>